<proteinExistence type="predicted"/>
<dbReference type="RefSeq" id="WP_377933670.1">
    <property type="nucleotide sequence ID" value="NZ_JBHUEA010000009.1"/>
</dbReference>
<keyword evidence="2" id="KW-1185">Reference proteome</keyword>
<name>A0ABW4LD62_9MICO</name>
<dbReference type="EMBL" id="JBHUEA010000009">
    <property type="protein sequence ID" value="MFD1721440.1"/>
    <property type="molecule type" value="Genomic_DNA"/>
</dbReference>
<dbReference type="InterPro" id="IPR029016">
    <property type="entry name" value="GAF-like_dom_sf"/>
</dbReference>
<sequence>MARIPALSPRMTRQRLHHSGVRPLTVLLIGERSRLLTAEPSLAQRAIDRVWLASRRGVDLDALTDLVPALRRVAAGAEDWRVWRYDVVVVLIGAALPARRREQALEQAGHLLRRDAAHGTPVVLVLEGPDGGDEQRLLVAAEALGGDALHVVRSDEVDDRTLAVRVGAEVEAVLRSAPARGHVGEDETDRQRALDDTGIVERARDPRLDDLVELARTAFGTESAEINFIDHDRQWKLAVAGGDPADNPRAHSFCNQTIRRPEPLVVGDTRLHPLLRRSPLAHGPAAIRFYAAYPIESIDGYRIGSFCVYDSQPRDVRGLDLAVLRDLALLAQAELIPEDSAPQGLSDTLRRP</sequence>
<protein>
    <submittedName>
        <fullName evidence="1">GAF domain-containing protein</fullName>
    </submittedName>
</protein>
<accession>A0ABW4LD62</accession>
<gene>
    <name evidence="1" type="ORF">ACFSBI_07755</name>
</gene>
<dbReference type="SUPFAM" id="SSF55781">
    <property type="entry name" value="GAF domain-like"/>
    <property type="match status" value="1"/>
</dbReference>
<evidence type="ECO:0000313" key="2">
    <source>
        <dbReference type="Proteomes" id="UP001597347"/>
    </source>
</evidence>
<dbReference type="PANTHER" id="PTHR43102">
    <property type="entry name" value="SLR1143 PROTEIN"/>
    <property type="match status" value="1"/>
</dbReference>
<dbReference type="PANTHER" id="PTHR43102:SF2">
    <property type="entry name" value="GAF DOMAIN-CONTAINING PROTEIN"/>
    <property type="match status" value="1"/>
</dbReference>
<evidence type="ECO:0000313" key="1">
    <source>
        <dbReference type="EMBL" id="MFD1721440.1"/>
    </source>
</evidence>
<dbReference type="Proteomes" id="UP001597347">
    <property type="component" value="Unassembled WGS sequence"/>
</dbReference>
<reference evidence="2" key="1">
    <citation type="journal article" date="2019" name="Int. J. Syst. Evol. Microbiol.">
        <title>The Global Catalogue of Microorganisms (GCM) 10K type strain sequencing project: providing services to taxonomists for standard genome sequencing and annotation.</title>
        <authorList>
            <consortium name="The Broad Institute Genomics Platform"/>
            <consortium name="The Broad Institute Genome Sequencing Center for Infectious Disease"/>
            <person name="Wu L."/>
            <person name="Ma J."/>
        </authorList>
    </citation>
    <scope>NUCLEOTIDE SEQUENCE [LARGE SCALE GENOMIC DNA]</scope>
    <source>
        <strain evidence="2">CGMCC 1.12471</strain>
    </source>
</reference>
<dbReference type="Gene3D" id="3.30.450.40">
    <property type="match status" value="1"/>
</dbReference>
<comment type="caution">
    <text evidence="1">The sequence shown here is derived from an EMBL/GenBank/DDBJ whole genome shotgun (WGS) entry which is preliminary data.</text>
</comment>
<organism evidence="1 2">
    <name type="scientific">Amnibacterium endophyticum</name>
    <dbReference type="NCBI Taxonomy" id="2109337"/>
    <lineage>
        <taxon>Bacteria</taxon>
        <taxon>Bacillati</taxon>
        <taxon>Actinomycetota</taxon>
        <taxon>Actinomycetes</taxon>
        <taxon>Micrococcales</taxon>
        <taxon>Microbacteriaceae</taxon>
        <taxon>Amnibacterium</taxon>
    </lineage>
</organism>